<proteinExistence type="predicted"/>
<keyword evidence="3" id="KW-1185">Reference proteome</keyword>
<organism evidence="2 3">
    <name type="scientific">Pseudocohnilembus persalinus</name>
    <name type="common">Ciliate</name>
    <dbReference type="NCBI Taxonomy" id="266149"/>
    <lineage>
        <taxon>Eukaryota</taxon>
        <taxon>Sar</taxon>
        <taxon>Alveolata</taxon>
        <taxon>Ciliophora</taxon>
        <taxon>Intramacronucleata</taxon>
        <taxon>Oligohymenophorea</taxon>
        <taxon>Scuticociliatia</taxon>
        <taxon>Philasterida</taxon>
        <taxon>Pseudocohnilembidae</taxon>
        <taxon>Pseudocohnilembus</taxon>
    </lineage>
</organism>
<feature type="chain" id="PRO_5006867792" evidence="1">
    <location>
        <begin position="17"/>
        <end position="702"/>
    </location>
</feature>
<protein>
    <submittedName>
        <fullName evidence="2">Uncharacterized protein</fullName>
    </submittedName>
</protein>
<feature type="signal peptide" evidence="1">
    <location>
        <begin position="1"/>
        <end position="16"/>
    </location>
</feature>
<name>A0A0V0R9H4_PSEPJ</name>
<keyword evidence="1" id="KW-0732">Signal</keyword>
<evidence type="ECO:0000256" key="1">
    <source>
        <dbReference type="SAM" id="SignalP"/>
    </source>
</evidence>
<gene>
    <name evidence="2" type="ORF">PPERSA_12025</name>
</gene>
<dbReference type="OrthoDB" id="324986at2759"/>
<dbReference type="AlphaFoldDB" id="A0A0V0R9H4"/>
<dbReference type="EMBL" id="LDAU01000013">
    <property type="protein sequence ID" value="KRX10901.1"/>
    <property type="molecule type" value="Genomic_DNA"/>
</dbReference>
<evidence type="ECO:0000313" key="2">
    <source>
        <dbReference type="EMBL" id="KRX10901.1"/>
    </source>
</evidence>
<dbReference type="InParanoid" id="A0A0V0R9H4"/>
<evidence type="ECO:0000313" key="3">
    <source>
        <dbReference type="Proteomes" id="UP000054937"/>
    </source>
</evidence>
<reference evidence="2 3" key="1">
    <citation type="journal article" date="2015" name="Sci. Rep.">
        <title>Genome of the facultative scuticociliatosis pathogen Pseudocohnilembus persalinus provides insight into its virulence through horizontal gene transfer.</title>
        <authorList>
            <person name="Xiong J."/>
            <person name="Wang G."/>
            <person name="Cheng J."/>
            <person name="Tian M."/>
            <person name="Pan X."/>
            <person name="Warren A."/>
            <person name="Jiang C."/>
            <person name="Yuan D."/>
            <person name="Miao W."/>
        </authorList>
    </citation>
    <scope>NUCLEOTIDE SEQUENCE [LARGE SCALE GENOMIC DNA]</scope>
    <source>
        <strain evidence="2">36N120E</strain>
    </source>
</reference>
<dbReference type="Proteomes" id="UP000054937">
    <property type="component" value="Unassembled WGS sequence"/>
</dbReference>
<accession>A0A0V0R9H4</accession>
<sequence>MKILLLLTILLVCAQQYHINYQAHSVTIFKFDVSLANEKSCLNYSTWKKGDDSCELLQYGVPSCCLLMRGDWSPVPIYYYPTNTTWEFIDIFESKKYDYILSKKKSAPRYKETKIIAVNLQFGPYAVNNLVENYLYNWFKAINDNDLNVEVIFGRNEFITDYDDLCARDTGCSERQKYISDFPVSLQSDSGSLPKLTKPRRFNFNTNFYNIEKFCANGFPKWVNSTNEFPMIFWEPSHEDIMQWTYLKYFNYTCQTPFHKLQLKDYQQANNQDPEMQQVYLQGLNETIIDRKFLFENKTQPVLEQIEQNSQFIFGFYDTIKEVNLLQVVNENMDIVQTLELQQSPQYMKKNQMPKNIQSDTQLLMVVEEKQIEFYEINPLQKQNPISKSLIQYQLPENYISSDIIFQDGEYSLLVLQWTENDGEIVLLQLNNKNNSQEFEVQQKKYFNVSKYTNKNKMLNPDFSFLDNEAVLLYNQKNKNGQLFLLSFQIDLQNLQNSIINDFKKQEIQKNSKDKNVDFIGYGVRPVIRLYRDKNDQIFFFIILTDGFSQNSVGYNNGYYNKCLYWKYEEFQDFTNLEHAMTYMYGMLEDLKVTSANQEIVSSCHPKIHYAHFNNGKRPSAVLRQNNKFDENYFTVFVLHGYADFTELPGPTRLWFGSNGRYNPNNSTAVPRPNKYYKIQQYTDSMMFEYFSVVDFEAFSLF</sequence>
<dbReference type="OMA" id="HEDIMQW"/>
<comment type="caution">
    <text evidence="2">The sequence shown here is derived from an EMBL/GenBank/DDBJ whole genome shotgun (WGS) entry which is preliminary data.</text>
</comment>